<dbReference type="EMBL" id="JACPNR010000004">
    <property type="protein sequence ID" value="MBI2677408.1"/>
    <property type="molecule type" value="Genomic_DNA"/>
</dbReference>
<evidence type="ECO:0000313" key="2">
    <source>
        <dbReference type="Proteomes" id="UP000779809"/>
    </source>
</evidence>
<dbReference type="InterPro" id="IPR019734">
    <property type="entry name" value="TPR_rpt"/>
</dbReference>
<dbReference type="AlphaFoldDB" id="A0A932A647"/>
<sequence>MQNYEAGLKAMQEHKFERAKGFLEKVVKGASRELADRAAVHLNSCNQQLARTSTSFKTPEEHYDFAVSLMNAGNYDEARSHLEKIQKQSPKADYAVYGLAALSCLMHKPEDALRYLATAIKMNSMNRLQARNDTDFHNLADDPRFTELLYPEASEPSPMATSGSRSR</sequence>
<dbReference type="Proteomes" id="UP000779809">
    <property type="component" value="Unassembled WGS sequence"/>
</dbReference>
<dbReference type="SUPFAM" id="SSF48452">
    <property type="entry name" value="TPR-like"/>
    <property type="match status" value="1"/>
</dbReference>
<protein>
    <submittedName>
        <fullName evidence="1">Tetratricopeptide repeat protein</fullName>
    </submittedName>
</protein>
<dbReference type="InterPro" id="IPR011990">
    <property type="entry name" value="TPR-like_helical_dom_sf"/>
</dbReference>
<reference evidence="1" key="1">
    <citation type="submission" date="2020-07" db="EMBL/GenBank/DDBJ databases">
        <title>Huge and variable diversity of episymbiotic CPR bacteria and DPANN archaea in groundwater ecosystems.</title>
        <authorList>
            <person name="He C.Y."/>
            <person name="Keren R."/>
            <person name="Whittaker M."/>
            <person name="Farag I.F."/>
            <person name="Doudna J."/>
            <person name="Cate J.H.D."/>
            <person name="Banfield J.F."/>
        </authorList>
    </citation>
    <scope>NUCLEOTIDE SEQUENCE</scope>
    <source>
        <strain evidence="1">NC_groundwater_580_Pr5_B-0.1um_64_19</strain>
    </source>
</reference>
<gene>
    <name evidence="1" type="ORF">HYX28_01355</name>
</gene>
<dbReference type="Gene3D" id="1.25.40.10">
    <property type="entry name" value="Tetratricopeptide repeat domain"/>
    <property type="match status" value="1"/>
</dbReference>
<dbReference type="Pfam" id="PF14559">
    <property type="entry name" value="TPR_19"/>
    <property type="match status" value="1"/>
</dbReference>
<evidence type="ECO:0000313" key="1">
    <source>
        <dbReference type="EMBL" id="MBI2677408.1"/>
    </source>
</evidence>
<comment type="caution">
    <text evidence="1">The sequence shown here is derived from an EMBL/GenBank/DDBJ whole genome shotgun (WGS) entry which is preliminary data.</text>
</comment>
<organism evidence="1 2">
    <name type="scientific">Candidatus Korobacter versatilis</name>
    <dbReference type="NCBI Taxonomy" id="658062"/>
    <lineage>
        <taxon>Bacteria</taxon>
        <taxon>Pseudomonadati</taxon>
        <taxon>Acidobacteriota</taxon>
        <taxon>Terriglobia</taxon>
        <taxon>Terriglobales</taxon>
        <taxon>Candidatus Korobacteraceae</taxon>
        <taxon>Candidatus Korobacter</taxon>
    </lineage>
</organism>
<dbReference type="NCBIfam" id="NF047558">
    <property type="entry name" value="TPR_END_plus"/>
    <property type="match status" value="1"/>
</dbReference>
<proteinExistence type="predicted"/>
<accession>A0A932A647</accession>
<name>A0A932A647_9BACT</name>
<dbReference type="SMART" id="SM00028">
    <property type="entry name" value="TPR"/>
    <property type="match status" value="2"/>
</dbReference>